<feature type="compositionally biased region" description="Polar residues" evidence="1">
    <location>
        <begin position="112"/>
        <end position="125"/>
    </location>
</feature>
<dbReference type="SUPFAM" id="SSF52317">
    <property type="entry name" value="Class I glutamine amidotransferase-like"/>
    <property type="match status" value="1"/>
</dbReference>
<feature type="region of interest" description="Disordered" evidence="1">
    <location>
        <begin position="112"/>
        <end position="176"/>
    </location>
</feature>
<evidence type="ECO:0000313" key="2">
    <source>
        <dbReference type="EMBL" id="GCE42081.1"/>
    </source>
</evidence>
<name>A0A402CEN3_RHOWR</name>
<feature type="compositionally biased region" description="Low complexity" evidence="1">
    <location>
        <begin position="132"/>
        <end position="157"/>
    </location>
</feature>
<evidence type="ECO:0000256" key="1">
    <source>
        <dbReference type="SAM" id="MobiDB-lite"/>
    </source>
</evidence>
<accession>A0A402CEN3</accession>
<dbReference type="InterPro" id="IPR029062">
    <property type="entry name" value="Class_I_gatase-like"/>
</dbReference>
<comment type="caution">
    <text evidence="2">The sequence shown here is derived from an EMBL/GenBank/DDBJ whole genome shotgun (WGS) entry which is preliminary data.</text>
</comment>
<evidence type="ECO:0000313" key="3">
    <source>
        <dbReference type="Proteomes" id="UP000287519"/>
    </source>
</evidence>
<sequence>MPHRVGVLVFDGVKMLDVAGPSEVITEANRIGATYELVLRSVGAVDVTASTGMRISVDAADTGRLSTAPVMGGDVFPSTPVSPERAGAATVLAGNADRMASICTRAFILGSSTAGARPPTGSTRIPSRADIPGSPSNPTRSSSRRAPSSPRRVSPPASTWPWHSSNAITVPNWHER</sequence>
<proteinExistence type="predicted"/>
<protein>
    <submittedName>
        <fullName evidence="2">Transcriptional regulator containing an amidase domain and an AraC-type DNA-binding HTH domain</fullName>
    </submittedName>
</protein>
<dbReference type="EMBL" id="BHYM01000049">
    <property type="protein sequence ID" value="GCE42081.1"/>
    <property type="molecule type" value="Genomic_DNA"/>
</dbReference>
<reference evidence="2 3" key="1">
    <citation type="submission" date="2018-11" db="EMBL/GenBank/DDBJ databases">
        <title>Microbial catabolism of amino acid.</title>
        <authorList>
            <person name="Hibi M."/>
            <person name="Ogawa J."/>
        </authorList>
    </citation>
    <scope>NUCLEOTIDE SEQUENCE [LARGE SCALE GENOMIC DNA]</scope>
    <source>
        <strain evidence="2 3">C31-06</strain>
    </source>
</reference>
<organism evidence="2 3">
    <name type="scientific">Rhodococcus wratislaviensis</name>
    <name type="common">Tsukamurella wratislaviensis</name>
    <dbReference type="NCBI Taxonomy" id="44752"/>
    <lineage>
        <taxon>Bacteria</taxon>
        <taxon>Bacillati</taxon>
        <taxon>Actinomycetota</taxon>
        <taxon>Actinomycetes</taxon>
        <taxon>Mycobacteriales</taxon>
        <taxon>Nocardiaceae</taxon>
        <taxon>Rhodococcus</taxon>
    </lineage>
</organism>
<keyword evidence="2" id="KW-0238">DNA-binding</keyword>
<gene>
    <name evidence="2" type="ORF">Rhow_005740</name>
</gene>
<dbReference type="Gene3D" id="3.40.50.880">
    <property type="match status" value="1"/>
</dbReference>
<dbReference type="Proteomes" id="UP000287519">
    <property type="component" value="Unassembled WGS sequence"/>
</dbReference>
<keyword evidence="3" id="KW-1185">Reference proteome</keyword>
<dbReference type="AlphaFoldDB" id="A0A402CEN3"/>
<dbReference type="GO" id="GO:0003677">
    <property type="term" value="F:DNA binding"/>
    <property type="evidence" value="ECO:0007669"/>
    <property type="project" value="UniProtKB-KW"/>
</dbReference>